<evidence type="ECO:0000313" key="1">
    <source>
        <dbReference type="EMBL" id="ODV88133.1"/>
    </source>
</evidence>
<dbReference type="Proteomes" id="UP000094801">
    <property type="component" value="Unassembled WGS sequence"/>
</dbReference>
<gene>
    <name evidence="1" type="ORF">CANARDRAFT_26290</name>
</gene>
<keyword evidence="2" id="KW-1185">Reference proteome</keyword>
<name>A0A1E4T8R6_9ASCO</name>
<reference evidence="2" key="1">
    <citation type="submission" date="2016-04" db="EMBL/GenBank/DDBJ databases">
        <title>Comparative genomics of biotechnologically important yeasts.</title>
        <authorList>
            <consortium name="DOE Joint Genome Institute"/>
            <person name="Riley R."/>
            <person name="Haridas S."/>
            <person name="Wolfe K.H."/>
            <person name="Lopes M.R."/>
            <person name="Hittinger C.T."/>
            <person name="Goker M."/>
            <person name="Salamov A."/>
            <person name="Wisecaver J."/>
            <person name="Long T.M."/>
            <person name="Aerts A.L."/>
            <person name="Barry K."/>
            <person name="Choi C."/>
            <person name="Clum A."/>
            <person name="Coughlan A.Y."/>
            <person name="Deshpande S."/>
            <person name="Douglass A.P."/>
            <person name="Hanson S.J."/>
            <person name="Klenk H.-P."/>
            <person name="Labutti K."/>
            <person name="Lapidus A."/>
            <person name="Lindquist E."/>
            <person name="Lipzen A."/>
            <person name="Meier-Kolthoff J.P."/>
            <person name="Ohm R.A."/>
            <person name="Otillar R.P."/>
            <person name="Pangilinan J."/>
            <person name="Peng Y."/>
            <person name="Rokas A."/>
            <person name="Rosa C.A."/>
            <person name="Scheuner C."/>
            <person name="Sibirny A.A."/>
            <person name="Slot J.C."/>
            <person name="Stielow J.B."/>
            <person name="Sun H."/>
            <person name="Kurtzman C.P."/>
            <person name="Blackwell M."/>
            <person name="Grigoriev I.V."/>
            <person name="Jeffries T.W."/>
        </authorList>
    </citation>
    <scope>NUCLEOTIDE SEQUENCE [LARGE SCALE GENOMIC DNA]</scope>
    <source>
        <strain evidence="2">NRRL YB-2248</strain>
    </source>
</reference>
<organism evidence="1 2">
    <name type="scientific">[Candida] arabinofermentans NRRL YB-2248</name>
    <dbReference type="NCBI Taxonomy" id="983967"/>
    <lineage>
        <taxon>Eukaryota</taxon>
        <taxon>Fungi</taxon>
        <taxon>Dikarya</taxon>
        <taxon>Ascomycota</taxon>
        <taxon>Saccharomycotina</taxon>
        <taxon>Pichiomycetes</taxon>
        <taxon>Pichiales</taxon>
        <taxon>Pichiaceae</taxon>
        <taxon>Ogataea</taxon>
        <taxon>Ogataea/Candida clade</taxon>
    </lineage>
</organism>
<sequence length="97" mass="11300">MIWQQSTSLPPNFLSTEYLIGNSSLTNYQLYQLNKFIGLLIYIVKSQRILAHQPCLTQPFLNTTTNIIQDMDIGIPLSHLESIYFLFQSPPIYRFFP</sequence>
<proteinExistence type="predicted"/>
<dbReference type="EMBL" id="KV453847">
    <property type="protein sequence ID" value="ODV88133.1"/>
    <property type="molecule type" value="Genomic_DNA"/>
</dbReference>
<protein>
    <submittedName>
        <fullName evidence="1">Uncharacterized protein</fullName>
    </submittedName>
</protein>
<dbReference type="AlphaFoldDB" id="A0A1E4T8R6"/>
<feature type="non-terminal residue" evidence="1">
    <location>
        <position position="97"/>
    </location>
</feature>
<evidence type="ECO:0000313" key="2">
    <source>
        <dbReference type="Proteomes" id="UP000094801"/>
    </source>
</evidence>
<accession>A0A1E4T8R6</accession>